<evidence type="ECO:0000256" key="2">
    <source>
        <dbReference type="ARBA" id="ARBA00004533"/>
    </source>
</evidence>
<dbReference type="CDD" id="cd01948">
    <property type="entry name" value="EAL"/>
    <property type="match status" value="1"/>
</dbReference>
<gene>
    <name evidence="7" type="ORF">CE139_21480</name>
</gene>
<feature type="transmembrane region" description="Helical" evidence="3">
    <location>
        <begin position="130"/>
        <end position="150"/>
    </location>
</feature>
<proteinExistence type="predicted"/>
<dbReference type="GO" id="GO:0005886">
    <property type="term" value="C:plasma membrane"/>
    <property type="evidence" value="ECO:0007669"/>
    <property type="project" value="UniProtKB-SubCell"/>
</dbReference>
<dbReference type="GO" id="GO:0003824">
    <property type="term" value="F:catalytic activity"/>
    <property type="evidence" value="ECO:0007669"/>
    <property type="project" value="UniProtKB-ARBA"/>
</dbReference>
<feature type="domain" description="EAL" evidence="4">
    <location>
        <begin position="462"/>
        <end position="717"/>
    </location>
</feature>
<dbReference type="Gene3D" id="3.20.20.450">
    <property type="entry name" value="EAL domain"/>
    <property type="match status" value="1"/>
</dbReference>
<dbReference type="InterPro" id="IPR000160">
    <property type="entry name" value="GGDEF_dom"/>
</dbReference>
<evidence type="ECO:0000256" key="3">
    <source>
        <dbReference type="PROSITE-ProRule" id="PRU00244"/>
    </source>
</evidence>
<evidence type="ECO:0000256" key="1">
    <source>
        <dbReference type="ARBA" id="ARBA00001946"/>
    </source>
</evidence>
<dbReference type="PROSITE" id="PS50883">
    <property type="entry name" value="EAL"/>
    <property type="match status" value="1"/>
</dbReference>
<keyword evidence="3" id="KW-1133">Transmembrane helix</keyword>
<dbReference type="SMART" id="SM00267">
    <property type="entry name" value="GGDEF"/>
    <property type="match status" value="1"/>
</dbReference>
<evidence type="ECO:0000313" key="8">
    <source>
        <dbReference type="Proteomes" id="UP000250579"/>
    </source>
</evidence>
<evidence type="ECO:0000259" key="5">
    <source>
        <dbReference type="PROSITE" id="PS50887"/>
    </source>
</evidence>
<name>A0A2Z5ACK7_9PSED</name>
<dbReference type="Proteomes" id="UP000250579">
    <property type="component" value="Chromosome"/>
</dbReference>
<keyword evidence="3" id="KW-0472">Membrane</keyword>
<dbReference type="Pfam" id="PF00990">
    <property type="entry name" value="GGDEF"/>
    <property type="match status" value="1"/>
</dbReference>
<protein>
    <submittedName>
        <fullName evidence="7">Diguanylate phosphodiesterase</fullName>
    </submittedName>
</protein>
<dbReference type="PROSITE" id="PS50924">
    <property type="entry name" value="MHYT"/>
    <property type="match status" value="1"/>
</dbReference>
<dbReference type="Pfam" id="PF03707">
    <property type="entry name" value="MHYT"/>
    <property type="match status" value="3"/>
</dbReference>
<dbReference type="InterPro" id="IPR052155">
    <property type="entry name" value="Biofilm_reg_signaling"/>
</dbReference>
<dbReference type="InterPro" id="IPR043128">
    <property type="entry name" value="Rev_trsase/Diguanyl_cyclase"/>
</dbReference>
<evidence type="ECO:0000313" key="7">
    <source>
        <dbReference type="EMBL" id="AXA68264.1"/>
    </source>
</evidence>
<feature type="domain" description="MHYT" evidence="6">
    <location>
        <begin position="25"/>
        <end position="220"/>
    </location>
</feature>
<dbReference type="PROSITE" id="PS50887">
    <property type="entry name" value="GGDEF"/>
    <property type="match status" value="1"/>
</dbReference>
<dbReference type="InterPro" id="IPR005330">
    <property type="entry name" value="MHYT_dom"/>
</dbReference>
<dbReference type="EMBL" id="CP022198">
    <property type="protein sequence ID" value="AXA68264.1"/>
    <property type="molecule type" value="Genomic_DNA"/>
</dbReference>
<dbReference type="RefSeq" id="WP_208692259.1">
    <property type="nucleotide sequence ID" value="NZ_CP022198.1"/>
</dbReference>
<feature type="transmembrane region" description="Helical" evidence="3">
    <location>
        <begin position="28"/>
        <end position="48"/>
    </location>
</feature>
<comment type="subcellular location">
    <subcellularLocation>
        <location evidence="2">Cell inner membrane</location>
    </subcellularLocation>
</comment>
<dbReference type="InterPro" id="IPR029787">
    <property type="entry name" value="Nucleotide_cyclase"/>
</dbReference>
<reference evidence="7 8" key="1">
    <citation type="submission" date="2017-06" db="EMBL/GenBank/DDBJ databases">
        <title>Evolution towards high GC content and high-temperature stress adaptation in endophytic Pseudomonas oryzihabitans impacted its plant-growth promoting traits.</title>
        <authorList>
            <person name="Nascimento F.X."/>
        </authorList>
    </citation>
    <scope>NUCLEOTIDE SEQUENCE [LARGE SCALE GENOMIC DNA]</scope>
    <source>
        <strain evidence="7 8">MS8</strain>
    </source>
</reference>
<comment type="cofactor">
    <cofactor evidence="1">
        <name>Mg(2+)</name>
        <dbReference type="ChEBI" id="CHEBI:18420"/>
    </cofactor>
</comment>
<evidence type="ECO:0000259" key="6">
    <source>
        <dbReference type="PROSITE" id="PS50924"/>
    </source>
</evidence>
<feature type="transmembrane region" description="Helical" evidence="3">
    <location>
        <begin position="68"/>
        <end position="90"/>
    </location>
</feature>
<dbReference type="Gene3D" id="3.30.70.270">
    <property type="match status" value="1"/>
</dbReference>
<dbReference type="PANTHER" id="PTHR44757">
    <property type="entry name" value="DIGUANYLATE CYCLASE DGCP"/>
    <property type="match status" value="1"/>
</dbReference>
<dbReference type="InterPro" id="IPR001633">
    <property type="entry name" value="EAL_dom"/>
</dbReference>
<dbReference type="Pfam" id="PF00563">
    <property type="entry name" value="EAL"/>
    <property type="match status" value="1"/>
</dbReference>
<dbReference type="NCBIfam" id="TIGR00254">
    <property type="entry name" value="GGDEF"/>
    <property type="match status" value="1"/>
</dbReference>
<feature type="transmembrane region" description="Helical" evidence="3">
    <location>
        <begin position="238"/>
        <end position="259"/>
    </location>
</feature>
<dbReference type="AlphaFoldDB" id="A0A2Z5ACK7"/>
<dbReference type="SUPFAM" id="SSF55073">
    <property type="entry name" value="Nucleotide cyclase"/>
    <property type="match status" value="1"/>
</dbReference>
<dbReference type="FunFam" id="3.30.70.270:FF:000001">
    <property type="entry name" value="Diguanylate cyclase domain protein"/>
    <property type="match status" value="1"/>
</dbReference>
<accession>A0A2Z5ACK7</accession>
<evidence type="ECO:0000259" key="4">
    <source>
        <dbReference type="PROSITE" id="PS50883"/>
    </source>
</evidence>
<feature type="domain" description="GGDEF" evidence="5">
    <location>
        <begin position="321"/>
        <end position="453"/>
    </location>
</feature>
<feature type="transmembrane region" description="Helical" evidence="3">
    <location>
        <begin position="96"/>
        <end position="118"/>
    </location>
</feature>
<feature type="transmembrane region" description="Helical" evidence="3">
    <location>
        <begin position="162"/>
        <end position="181"/>
    </location>
</feature>
<dbReference type="InterPro" id="IPR035919">
    <property type="entry name" value="EAL_sf"/>
</dbReference>
<keyword evidence="3" id="KW-0812">Transmembrane</keyword>
<dbReference type="SUPFAM" id="SSF141868">
    <property type="entry name" value="EAL domain-like"/>
    <property type="match status" value="1"/>
</dbReference>
<dbReference type="SMART" id="SM00052">
    <property type="entry name" value="EAL"/>
    <property type="match status" value="1"/>
</dbReference>
<feature type="transmembrane region" description="Helical" evidence="3">
    <location>
        <begin position="193"/>
        <end position="218"/>
    </location>
</feature>
<dbReference type="PANTHER" id="PTHR44757:SF2">
    <property type="entry name" value="BIOFILM ARCHITECTURE MAINTENANCE PROTEIN MBAA"/>
    <property type="match status" value="1"/>
</dbReference>
<sequence length="745" mass="81570">MNNWLGLDFLVAPLAQEQVHLHGQHDGWLVTLAYLVAVSACYVTLVFAERIGQTRTLARRRAWSLMGALSFGFGVWGMHFIAMLAFTVPTRVHYDLFITVASLLIVVLAGLMAMPALSQPDLTLGQRLKAGTVLSLGIVLMHYTGMAAVHTEAVVLYRPLPFLLSIGIAVGASFAALQLIQIFRRHYTGIYRWLRIATALVMGLAIAAMHFTGMWSMVLIAPAETESTLQGASNSWQLGVGIAIIALLLGIGGLGAAWADRQLQRKENDLERVNSLVGQLDEARASLQQAAHYDPLTDLHNRRAFNQAFAEILERHAQQGRSLGVMFLDIDHFKRINDSLGHDAGDQLLVAMARIIRDAVREGDLVARFGGDEFCILASLAGPDEARHLAQRILERLRNPVTIGNRTLVMTTSIGISLYPRDGGCCEELLKSADLALYLSKGNGRNTYSFFDETLREKISLQLELEAELREALVEERGLQLYYQPILDVASGQLDKAEALIRWDHPRLGMLAPNCFLGVAEANGFIEELDAWVLKRACQDLAELSAAGLADLRIAVNCSALSLSNDALPGQIAWRLDDHRLSPRRLELEVTENALVKNVQPTAELLQRIRDLGVTVSIDDFGTGYSSLAYLKRLPIDTVKIDRSFVTGLAEGNADHQIVQAIIGMARPLKLKVTAEGVEHLEQLRLLCALGCDFIQGYHISRPVPLAQVPEVIARYASGVCPLQAQAEAQAEADADALALAKALG</sequence>
<organism evidence="7 8">
    <name type="scientific">Pseudomonas oryzihabitans</name>
    <dbReference type="NCBI Taxonomy" id="47885"/>
    <lineage>
        <taxon>Bacteria</taxon>
        <taxon>Pseudomonadati</taxon>
        <taxon>Pseudomonadota</taxon>
        <taxon>Gammaproteobacteria</taxon>
        <taxon>Pseudomonadales</taxon>
        <taxon>Pseudomonadaceae</taxon>
        <taxon>Pseudomonas</taxon>
    </lineage>
</organism>
<dbReference type="STRING" id="47885.APT59_16200"/>
<dbReference type="CDD" id="cd01949">
    <property type="entry name" value="GGDEF"/>
    <property type="match status" value="1"/>
</dbReference>